<gene>
    <name evidence="2" type="ORF">E3N88_28709</name>
</gene>
<dbReference type="Proteomes" id="UP000326396">
    <property type="component" value="Linkage Group LG4"/>
</dbReference>
<reference evidence="2 3" key="1">
    <citation type="submission" date="2019-05" db="EMBL/GenBank/DDBJ databases">
        <title>Mikania micrantha, genome provides insights into the molecular mechanism of rapid growth.</title>
        <authorList>
            <person name="Liu B."/>
        </authorList>
    </citation>
    <scope>NUCLEOTIDE SEQUENCE [LARGE SCALE GENOMIC DNA]</scope>
    <source>
        <strain evidence="2">NLD-2019</strain>
        <tissue evidence="2">Leaf</tissue>
    </source>
</reference>
<accession>A0A5N6N0J6</accession>
<keyword evidence="3" id="KW-1185">Reference proteome</keyword>
<sequence>MASKGDMLLPEQLAACAPGMRQGVQAQLQQGFDEVPAKLQDSSKFPATFCHSDKTTLNMFLIRRREGHKCYNIWYQSQTMGADQREMERQIKSLQDQLHELTLEMTRRKGKERTPPSDSDSLVQLYVKNYRFALRNIECGEAVSFDFRSYYKTDPDFITELYHQL</sequence>
<name>A0A5N6N0J6_9ASTR</name>
<protein>
    <submittedName>
        <fullName evidence="2">Uncharacterized protein</fullName>
    </submittedName>
</protein>
<organism evidence="2 3">
    <name type="scientific">Mikania micrantha</name>
    <name type="common">bitter vine</name>
    <dbReference type="NCBI Taxonomy" id="192012"/>
    <lineage>
        <taxon>Eukaryota</taxon>
        <taxon>Viridiplantae</taxon>
        <taxon>Streptophyta</taxon>
        <taxon>Embryophyta</taxon>
        <taxon>Tracheophyta</taxon>
        <taxon>Spermatophyta</taxon>
        <taxon>Magnoliopsida</taxon>
        <taxon>eudicotyledons</taxon>
        <taxon>Gunneridae</taxon>
        <taxon>Pentapetalae</taxon>
        <taxon>asterids</taxon>
        <taxon>campanulids</taxon>
        <taxon>Asterales</taxon>
        <taxon>Asteraceae</taxon>
        <taxon>Asteroideae</taxon>
        <taxon>Heliantheae alliance</taxon>
        <taxon>Eupatorieae</taxon>
        <taxon>Mikania</taxon>
    </lineage>
</organism>
<feature type="coiled-coil region" evidence="1">
    <location>
        <begin position="84"/>
        <end position="111"/>
    </location>
</feature>
<comment type="caution">
    <text evidence="2">The sequence shown here is derived from an EMBL/GenBank/DDBJ whole genome shotgun (WGS) entry which is preliminary data.</text>
</comment>
<proteinExistence type="predicted"/>
<evidence type="ECO:0000313" key="3">
    <source>
        <dbReference type="Proteomes" id="UP000326396"/>
    </source>
</evidence>
<evidence type="ECO:0000256" key="1">
    <source>
        <dbReference type="SAM" id="Coils"/>
    </source>
</evidence>
<dbReference type="EMBL" id="SZYD01000014">
    <property type="protein sequence ID" value="KAD4180118.1"/>
    <property type="molecule type" value="Genomic_DNA"/>
</dbReference>
<keyword evidence="1" id="KW-0175">Coiled coil</keyword>
<dbReference type="AlphaFoldDB" id="A0A5N6N0J6"/>
<evidence type="ECO:0000313" key="2">
    <source>
        <dbReference type="EMBL" id="KAD4180118.1"/>
    </source>
</evidence>